<dbReference type="Proteomes" id="UP000438429">
    <property type="component" value="Unassembled WGS sequence"/>
</dbReference>
<proteinExistence type="predicted"/>
<accession>A0A6A4SNC0</accession>
<reference evidence="1 2" key="1">
    <citation type="submission" date="2019-06" db="EMBL/GenBank/DDBJ databases">
        <title>Draft genomes of female and male turbot (Scophthalmus maximus).</title>
        <authorList>
            <person name="Xu H."/>
            <person name="Xu X.-W."/>
            <person name="Shao C."/>
            <person name="Chen S."/>
        </authorList>
    </citation>
    <scope>NUCLEOTIDE SEQUENCE [LARGE SCALE GENOMIC DNA]</scope>
    <source>
        <strain evidence="1">Ysfricsl-2016a</strain>
        <tissue evidence="1">Blood</tissue>
    </source>
</reference>
<evidence type="ECO:0000313" key="1">
    <source>
        <dbReference type="EMBL" id="KAF0036666.1"/>
    </source>
</evidence>
<sequence length="139" mass="15848">MLCVNIGQTENVSAARCGSEVLDTRVMGAKMKTKMFRVLHRRRTQAEPPLREDDARKCEEFQRKICTTWQICMEITTRPHFLPYLLFINPSSRHQEKDVFLAPNVFAESLCESRDVADEKEVAANSKKQAVSVCAGPLF</sequence>
<evidence type="ECO:0000313" key="2">
    <source>
        <dbReference type="Proteomes" id="UP000438429"/>
    </source>
</evidence>
<dbReference type="AlphaFoldDB" id="A0A6A4SNC0"/>
<gene>
    <name evidence="1" type="ORF">F2P81_011978</name>
</gene>
<organism evidence="1 2">
    <name type="scientific">Scophthalmus maximus</name>
    <name type="common">Turbot</name>
    <name type="synonym">Psetta maxima</name>
    <dbReference type="NCBI Taxonomy" id="52904"/>
    <lineage>
        <taxon>Eukaryota</taxon>
        <taxon>Metazoa</taxon>
        <taxon>Chordata</taxon>
        <taxon>Craniata</taxon>
        <taxon>Vertebrata</taxon>
        <taxon>Euteleostomi</taxon>
        <taxon>Actinopterygii</taxon>
        <taxon>Neopterygii</taxon>
        <taxon>Teleostei</taxon>
        <taxon>Neoteleostei</taxon>
        <taxon>Acanthomorphata</taxon>
        <taxon>Carangaria</taxon>
        <taxon>Pleuronectiformes</taxon>
        <taxon>Pleuronectoidei</taxon>
        <taxon>Scophthalmidae</taxon>
        <taxon>Scophthalmus</taxon>
    </lineage>
</organism>
<dbReference type="EMBL" id="VEVO01000010">
    <property type="protein sequence ID" value="KAF0036666.1"/>
    <property type="molecule type" value="Genomic_DNA"/>
</dbReference>
<protein>
    <submittedName>
        <fullName evidence="1">Uncharacterized protein</fullName>
    </submittedName>
</protein>
<comment type="caution">
    <text evidence="1">The sequence shown here is derived from an EMBL/GenBank/DDBJ whole genome shotgun (WGS) entry which is preliminary data.</text>
</comment>
<name>A0A6A4SNC0_SCOMX</name>